<dbReference type="PROSITE" id="PS00211">
    <property type="entry name" value="ABC_TRANSPORTER_1"/>
    <property type="match status" value="1"/>
</dbReference>
<keyword evidence="6 10" id="KW-0067">ATP-binding</keyword>
<evidence type="ECO:0000256" key="4">
    <source>
        <dbReference type="ARBA" id="ARBA00022737"/>
    </source>
</evidence>
<evidence type="ECO:0000313" key="10">
    <source>
        <dbReference type="EMBL" id="NWC13403.1"/>
    </source>
</evidence>
<dbReference type="RefSeq" id="WP_017128530.1">
    <property type="nucleotide sequence ID" value="NZ_JACAQE010000002.1"/>
</dbReference>
<dbReference type="PROSITE" id="PS50893">
    <property type="entry name" value="ABC_TRANSPORTER_2"/>
    <property type="match status" value="2"/>
</dbReference>
<evidence type="ECO:0000256" key="8">
    <source>
        <dbReference type="ARBA" id="ARBA00023136"/>
    </source>
</evidence>
<evidence type="ECO:0000256" key="5">
    <source>
        <dbReference type="ARBA" id="ARBA00022741"/>
    </source>
</evidence>
<sequence>MHAIEPSGQAVQEPLFRACNIGKSFHGVRVLEDISLAIGYGEVVALLGENGAGKSTFSSIVAGAQGPSKGSMFLAGQPYAPGGPAEAMALGVNMIHQEIHLLPELSVAENVFLGHLPTRGGLVDRGHMYRETEKQLQRLGLDISPDTQVGQLKIAAQQLVEIARALTLNSRLLILDEPTAALGKEETDLLFRQIETLKGQGVSFIYISHRMDEIARIADKVVVMRDGCLIARHDSGAADVGLLVSQMVGRSIERLFPALSEPTEELVLRVERLSDRAGRFADISFAVRAGEIFGIAGIVGAGRTEVVQAIAGLSPLAAGSVRVAEQVLPGNDVAAAIRAGVVLIPEDRKAEGVVLGQTIAENLAYCNLDRLSACGVMDNGRVMAFALERIAALGIKGQARQTLDKLSGGNQQKVVIAKWVARGPKVIILDEPTRGIDMGARAAIYELIVALARTGVSVIVVSSDLDEVIGLSHRVMVMARGRAQGVLQGRQIAPDRIMTLATA</sequence>
<dbReference type="CDD" id="cd03215">
    <property type="entry name" value="ABC_Carb_Monos_II"/>
    <property type="match status" value="1"/>
</dbReference>
<protein>
    <submittedName>
        <fullName evidence="10">Sugar ABC transporter ATP-binding protein</fullName>
    </submittedName>
</protein>
<dbReference type="InterPro" id="IPR027417">
    <property type="entry name" value="P-loop_NTPase"/>
</dbReference>
<dbReference type="GO" id="GO:0016887">
    <property type="term" value="F:ATP hydrolysis activity"/>
    <property type="evidence" value="ECO:0007669"/>
    <property type="project" value="InterPro"/>
</dbReference>
<organism evidence="10 11">
    <name type="scientific">Pseudomonas gingeri</name>
    <dbReference type="NCBI Taxonomy" id="117681"/>
    <lineage>
        <taxon>Bacteria</taxon>
        <taxon>Pseudomonadati</taxon>
        <taxon>Pseudomonadota</taxon>
        <taxon>Gammaproteobacteria</taxon>
        <taxon>Pseudomonadales</taxon>
        <taxon>Pseudomonadaceae</taxon>
        <taxon>Pseudomonas</taxon>
    </lineage>
</organism>
<name>A0A7Y7XXX7_9PSED</name>
<keyword evidence="7" id="KW-1278">Translocase</keyword>
<dbReference type="Pfam" id="PF00005">
    <property type="entry name" value="ABC_tran"/>
    <property type="match status" value="2"/>
</dbReference>
<accession>A0A7Y7XXX7</accession>
<feature type="domain" description="ABC transporter" evidence="9">
    <location>
        <begin position="261"/>
        <end position="501"/>
    </location>
</feature>
<keyword evidence="3" id="KW-0762">Sugar transport</keyword>
<dbReference type="Gene3D" id="3.40.50.300">
    <property type="entry name" value="P-loop containing nucleotide triphosphate hydrolases"/>
    <property type="match status" value="2"/>
</dbReference>
<keyword evidence="4" id="KW-0677">Repeat</keyword>
<dbReference type="Proteomes" id="UP000517547">
    <property type="component" value="Unassembled WGS sequence"/>
</dbReference>
<evidence type="ECO:0000313" key="11">
    <source>
        <dbReference type="Proteomes" id="UP000517547"/>
    </source>
</evidence>
<dbReference type="CDD" id="cd03216">
    <property type="entry name" value="ABC_Carb_Monos_I"/>
    <property type="match status" value="1"/>
</dbReference>
<dbReference type="SMART" id="SM00382">
    <property type="entry name" value="AAA"/>
    <property type="match status" value="2"/>
</dbReference>
<dbReference type="PANTHER" id="PTHR43790:SF3">
    <property type="entry name" value="D-ALLOSE IMPORT ATP-BINDING PROTEIN ALSA-RELATED"/>
    <property type="match status" value="1"/>
</dbReference>
<evidence type="ECO:0000256" key="6">
    <source>
        <dbReference type="ARBA" id="ARBA00022840"/>
    </source>
</evidence>
<keyword evidence="2" id="KW-1003">Cell membrane</keyword>
<dbReference type="InterPro" id="IPR017871">
    <property type="entry name" value="ABC_transporter-like_CS"/>
</dbReference>
<gene>
    <name evidence="10" type="ORF">HX845_07130</name>
</gene>
<reference evidence="10 11" key="1">
    <citation type="submission" date="2020-04" db="EMBL/GenBank/DDBJ databases">
        <title>Molecular characterization of pseudomonads from Agaricus bisporus reveal novel blotch 2 pathogens in Western Europe.</title>
        <authorList>
            <person name="Taparia T."/>
            <person name="Krijger M."/>
            <person name="Haynes E."/>
            <person name="Elpinstone J.G."/>
            <person name="Noble R."/>
            <person name="Van Der Wolf J."/>
        </authorList>
    </citation>
    <scope>NUCLEOTIDE SEQUENCE [LARGE SCALE GENOMIC DNA]</scope>
    <source>
        <strain evidence="10 11">IPO3738</strain>
    </source>
</reference>
<keyword evidence="1" id="KW-0813">Transport</keyword>
<dbReference type="GO" id="GO:0005524">
    <property type="term" value="F:ATP binding"/>
    <property type="evidence" value="ECO:0007669"/>
    <property type="project" value="UniProtKB-KW"/>
</dbReference>
<evidence type="ECO:0000256" key="7">
    <source>
        <dbReference type="ARBA" id="ARBA00022967"/>
    </source>
</evidence>
<feature type="domain" description="ABC transporter" evidence="9">
    <location>
        <begin position="16"/>
        <end position="251"/>
    </location>
</feature>
<evidence type="ECO:0000256" key="1">
    <source>
        <dbReference type="ARBA" id="ARBA00022448"/>
    </source>
</evidence>
<dbReference type="InterPro" id="IPR003593">
    <property type="entry name" value="AAA+_ATPase"/>
</dbReference>
<dbReference type="InterPro" id="IPR050107">
    <property type="entry name" value="ABC_carbohydrate_import_ATPase"/>
</dbReference>
<dbReference type="AlphaFoldDB" id="A0A7Y7XXX7"/>
<evidence type="ECO:0000256" key="2">
    <source>
        <dbReference type="ARBA" id="ARBA00022475"/>
    </source>
</evidence>
<dbReference type="PANTHER" id="PTHR43790">
    <property type="entry name" value="CARBOHYDRATE TRANSPORT ATP-BINDING PROTEIN MG119-RELATED"/>
    <property type="match status" value="1"/>
</dbReference>
<dbReference type="InterPro" id="IPR003439">
    <property type="entry name" value="ABC_transporter-like_ATP-bd"/>
</dbReference>
<evidence type="ECO:0000259" key="9">
    <source>
        <dbReference type="PROSITE" id="PS50893"/>
    </source>
</evidence>
<dbReference type="SUPFAM" id="SSF52540">
    <property type="entry name" value="P-loop containing nucleoside triphosphate hydrolases"/>
    <property type="match status" value="2"/>
</dbReference>
<proteinExistence type="predicted"/>
<comment type="caution">
    <text evidence="10">The sequence shown here is derived from an EMBL/GenBank/DDBJ whole genome shotgun (WGS) entry which is preliminary data.</text>
</comment>
<keyword evidence="8" id="KW-0472">Membrane</keyword>
<dbReference type="EMBL" id="JACAQE010000002">
    <property type="protein sequence ID" value="NWC13403.1"/>
    <property type="molecule type" value="Genomic_DNA"/>
</dbReference>
<evidence type="ECO:0000256" key="3">
    <source>
        <dbReference type="ARBA" id="ARBA00022597"/>
    </source>
</evidence>
<keyword evidence="5" id="KW-0547">Nucleotide-binding</keyword>